<dbReference type="Proteomes" id="UP000294902">
    <property type="component" value="Unassembled WGS sequence"/>
</dbReference>
<dbReference type="EMBL" id="SMAL01000001">
    <property type="protein sequence ID" value="TCT16846.1"/>
    <property type="molecule type" value="Genomic_DNA"/>
</dbReference>
<dbReference type="GO" id="GO:0043937">
    <property type="term" value="P:regulation of sporulation"/>
    <property type="evidence" value="ECO:0007669"/>
    <property type="project" value="InterPro"/>
</dbReference>
<dbReference type="OrthoDB" id="2063048at2"/>
<comment type="caution">
    <text evidence="1">The sequence shown here is derived from an EMBL/GenBank/DDBJ whole genome shotgun (WGS) entry which is preliminary data.</text>
</comment>
<protein>
    <submittedName>
        <fullName evidence="1">Spo0E like sporulation regulatory protein</fullName>
    </submittedName>
</protein>
<sequence length="52" mass="6254">MNFINNTNNIEVLRKKLHKLIEDNASYEEIYQVSIELDNEIEKYIMPLERAN</sequence>
<dbReference type="Pfam" id="PF09388">
    <property type="entry name" value="SpoOE-like"/>
    <property type="match status" value="1"/>
</dbReference>
<keyword evidence="2" id="KW-1185">Reference proteome</keyword>
<dbReference type="AlphaFoldDB" id="A0A4R3MU84"/>
<proteinExistence type="predicted"/>
<dbReference type="RefSeq" id="WP_132249244.1">
    <property type="nucleotide sequence ID" value="NZ_SMAL01000001.1"/>
</dbReference>
<evidence type="ECO:0000313" key="2">
    <source>
        <dbReference type="Proteomes" id="UP000294902"/>
    </source>
</evidence>
<accession>A0A4R3MU84</accession>
<dbReference type="InterPro" id="IPR018540">
    <property type="entry name" value="Spo0E-like"/>
</dbReference>
<name>A0A4R3MU84_9FIRM</name>
<evidence type="ECO:0000313" key="1">
    <source>
        <dbReference type="EMBL" id="TCT16846.1"/>
    </source>
</evidence>
<reference evidence="1 2" key="1">
    <citation type="submission" date="2019-03" db="EMBL/GenBank/DDBJ databases">
        <title>Genomic Encyclopedia of Type Strains, Phase IV (KMG-IV): sequencing the most valuable type-strain genomes for metagenomic binning, comparative biology and taxonomic classification.</title>
        <authorList>
            <person name="Goeker M."/>
        </authorList>
    </citation>
    <scope>NUCLEOTIDE SEQUENCE [LARGE SCALE GENOMIC DNA]</scope>
    <source>
        <strain evidence="1 2">DSM 24629</strain>
    </source>
</reference>
<organism evidence="1 2">
    <name type="scientific">Natranaerovirga pectinivora</name>
    <dbReference type="NCBI Taxonomy" id="682400"/>
    <lineage>
        <taxon>Bacteria</taxon>
        <taxon>Bacillati</taxon>
        <taxon>Bacillota</taxon>
        <taxon>Clostridia</taxon>
        <taxon>Lachnospirales</taxon>
        <taxon>Natranaerovirgaceae</taxon>
        <taxon>Natranaerovirga</taxon>
    </lineage>
</organism>
<gene>
    <name evidence="1" type="ORF">EDC18_101142</name>
</gene>